<evidence type="ECO:0000259" key="5">
    <source>
        <dbReference type="Pfam" id="PF00407"/>
    </source>
</evidence>
<dbReference type="OrthoDB" id="1565598at2759"/>
<evidence type="ECO:0000256" key="3">
    <source>
        <dbReference type="ARBA" id="ARBA00023265"/>
    </source>
</evidence>
<dbReference type="GO" id="GO:0010427">
    <property type="term" value="F:abscisic acid binding"/>
    <property type="evidence" value="ECO:0007669"/>
    <property type="project" value="InterPro"/>
</dbReference>
<dbReference type="InterPro" id="IPR023393">
    <property type="entry name" value="START-like_dom_sf"/>
</dbReference>
<dbReference type="InterPro" id="IPR050279">
    <property type="entry name" value="Plant_def-hormone_signal"/>
</dbReference>
<dbReference type="FunFam" id="3.30.530.20:FF:000007">
    <property type="entry name" value="Major pollen allergen Bet v 1-A"/>
    <property type="match status" value="1"/>
</dbReference>
<dbReference type="AlphaFoldDB" id="A0A6A1VMM7"/>
<dbReference type="GO" id="GO:0005737">
    <property type="term" value="C:cytoplasm"/>
    <property type="evidence" value="ECO:0007669"/>
    <property type="project" value="TreeGrafter"/>
</dbReference>
<evidence type="ECO:0000256" key="4">
    <source>
        <dbReference type="RuleBase" id="RU000409"/>
    </source>
</evidence>
<dbReference type="GO" id="GO:0004864">
    <property type="term" value="F:protein phosphatase inhibitor activity"/>
    <property type="evidence" value="ECO:0007669"/>
    <property type="project" value="InterPro"/>
</dbReference>
<dbReference type="PROSITE" id="PS00451">
    <property type="entry name" value="PATHOGENESIS_BETVI"/>
    <property type="match status" value="1"/>
</dbReference>
<accession>A0A6A1VMM7</accession>
<reference evidence="6 7" key="1">
    <citation type="journal article" date="2019" name="Plant Biotechnol. J.">
        <title>The red bayberry genome and genetic basis of sex determination.</title>
        <authorList>
            <person name="Jia H.M."/>
            <person name="Jia H.J."/>
            <person name="Cai Q.L."/>
            <person name="Wang Y."/>
            <person name="Zhao H.B."/>
            <person name="Yang W.F."/>
            <person name="Wang G.Y."/>
            <person name="Li Y.H."/>
            <person name="Zhan D.L."/>
            <person name="Shen Y.T."/>
            <person name="Niu Q.F."/>
            <person name="Chang L."/>
            <person name="Qiu J."/>
            <person name="Zhao L."/>
            <person name="Xie H.B."/>
            <person name="Fu W.Y."/>
            <person name="Jin J."/>
            <person name="Li X.W."/>
            <person name="Jiao Y."/>
            <person name="Zhou C.C."/>
            <person name="Tu T."/>
            <person name="Chai C.Y."/>
            <person name="Gao J.L."/>
            <person name="Fan L.J."/>
            <person name="van de Weg E."/>
            <person name="Wang J.Y."/>
            <person name="Gao Z.S."/>
        </authorList>
    </citation>
    <scope>NUCLEOTIDE SEQUENCE [LARGE SCALE GENOMIC DNA]</scope>
    <source>
        <tissue evidence="6">Leaves</tissue>
    </source>
</reference>
<dbReference type="GO" id="GO:0006952">
    <property type="term" value="P:defense response"/>
    <property type="evidence" value="ECO:0007669"/>
    <property type="project" value="UniProtKB-KW"/>
</dbReference>
<gene>
    <name evidence="6" type="ORF">CJ030_MR5G017158</name>
</gene>
<proteinExistence type="inferred from homology"/>
<dbReference type="PANTHER" id="PTHR31213:SF55">
    <property type="entry name" value="STRESS-INDUCED PROTEIN SAM22"/>
    <property type="match status" value="1"/>
</dbReference>
<dbReference type="PRINTS" id="PR00634">
    <property type="entry name" value="BETALLERGEN"/>
</dbReference>
<organism evidence="6 7">
    <name type="scientific">Morella rubra</name>
    <name type="common">Chinese bayberry</name>
    <dbReference type="NCBI Taxonomy" id="262757"/>
    <lineage>
        <taxon>Eukaryota</taxon>
        <taxon>Viridiplantae</taxon>
        <taxon>Streptophyta</taxon>
        <taxon>Embryophyta</taxon>
        <taxon>Tracheophyta</taxon>
        <taxon>Spermatophyta</taxon>
        <taxon>Magnoliopsida</taxon>
        <taxon>eudicotyledons</taxon>
        <taxon>Gunneridae</taxon>
        <taxon>Pentapetalae</taxon>
        <taxon>rosids</taxon>
        <taxon>fabids</taxon>
        <taxon>Fagales</taxon>
        <taxon>Myricaceae</taxon>
        <taxon>Morella</taxon>
    </lineage>
</organism>
<dbReference type="Proteomes" id="UP000516437">
    <property type="component" value="Chromosome 5"/>
</dbReference>
<dbReference type="GO" id="GO:0005634">
    <property type="term" value="C:nucleus"/>
    <property type="evidence" value="ECO:0007669"/>
    <property type="project" value="TreeGrafter"/>
</dbReference>
<keyword evidence="2 4" id="KW-0611">Plant defense</keyword>
<dbReference type="GO" id="GO:0009738">
    <property type="term" value="P:abscisic acid-activated signaling pathway"/>
    <property type="evidence" value="ECO:0007669"/>
    <property type="project" value="InterPro"/>
</dbReference>
<keyword evidence="3 4" id="KW-0568">Pathogenesis-related protein</keyword>
<keyword evidence="7" id="KW-1185">Reference proteome</keyword>
<evidence type="ECO:0000256" key="2">
    <source>
        <dbReference type="ARBA" id="ARBA00022821"/>
    </source>
</evidence>
<evidence type="ECO:0000313" key="7">
    <source>
        <dbReference type="Proteomes" id="UP000516437"/>
    </source>
</evidence>
<name>A0A6A1VMM7_9ROSI</name>
<protein>
    <submittedName>
        <fullName evidence="6">Major allergen Pru av 1</fullName>
    </submittedName>
</protein>
<evidence type="ECO:0000256" key="1">
    <source>
        <dbReference type="ARBA" id="ARBA00009744"/>
    </source>
</evidence>
<feature type="domain" description="Bet v I/Major latex protein" evidence="5">
    <location>
        <begin position="1"/>
        <end position="155"/>
    </location>
</feature>
<dbReference type="Pfam" id="PF00407">
    <property type="entry name" value="Bet_v_1"/>
    <property type="match status" value="1"/>
</dbReference>
<dbReference type="EMBL" id="RXIC02000023">
    <property type="protein sequence ID" value="KAB1213895.1"/>
    <property type="molecule type" value="Genomic_DNA"/>
</dbReference>
<dbReference type="InterPro" id="IPR000916">
    <property type="entry name" value="Bet_v_I/MLP"/>
</dbReference>
<sequence>MGVFACDTETISAVPPAKLFKALVLDSDNIIPKVAPQAIKCVEIIEGNGGPGTVKKVTFGEGSQYKYMKQRVDELDQENCKYCYTVFEGDSLGDAVEKICYETKIVASSDGGSIVKSSSKYHTKGDSQIKEEQVQAGKEKALALFKAIESYILAHPDVYN</sequence>
<dbReference type="InterPro" id="IPR024949">
    <property type="entry name" value="Bet_v_I_allergen"/>
</dbReference>
<dbReference type="PANTHER" id="PTHR31213">
    <property type="entry name" value="OS08G0374000 PROTEIN-RELATED"/>
    <property type="match status" value="1"/>
</dbReference>
<dbReference type="CDD" id="cd07816">
    <property type="entry name" value="Bet_v1-like"/>
    <property type="match status" value="1"/>
</dbReference>
<dbReference type="SUPFAM" id="SSF55961">
    <property type="entry name" value="Bet v1-like"/>
    <property type="match status" value="1"/>
</dbReference>
<evidence type="ECO:0000313" key="6">
    <source>
        <dbReference type="EMBL" id="KAB1213895.1"/>
    </source>
</evidence>
<comment type="similarity">
    <text evidence="1 4">Belongs to the BetVI family.</text>
</comment>
<comment type="caution">
    <text evidence="6">The sequence shown here is derived from an EMBL/GenBank/DDBJ whole genome shotgun (WGS) entry which is preliminary data.</text>
</comment>
<dbReference type="GO" id="GO:0038023">
    <property type="term" value="F:signaling receptor activity"/>
    <property type="evidence" value="ECO:0007669"/>
    <property type="project" value="InterPro"/>
</dbReference>
<dbReference type="Gene3D" id="3.30.530.20">
    <property type="match status" value="1"/>
</dbReference>